<dbReference type="EMBL" id="CATOUU010001157">
    <property type="protein sequence ID" value="CAI9974927.1"/>
    <property type="molecule type" value="Genomic_DNA"/>
</dbReference>
<proteinExistence type="predicted"/>
<sequence>MFLYLGTDSLFQTKSHIISIHDIVTRELWFRAKSIYKKLNYHLNRYSHKLLKNIKNLIGGYMSIFENIINWQFVIIEKTLKTRKVRFDRFDLNGNSRKKIYLPQIVPHVSIYSSNFMDTSIYALKIRMGLALIKGQNRITGGLTLNCAQNTTITINC</sequence>
<reference evidence="2 3" key="2">
    <citation type="submission" date="2024-07" db="EMBL/GenBank/DDBJ databases">
        <authorList>
            <person name="Akdeniz Z."/>
        </authorList>
    </citation>
    <scope>NUCLEOTIDE SEQUENCE [LARGE SCALE GENOMIC DNA]</scope>
</reference>
<name>A0AA86RN44_9EUKA</name>
<dbReference type="AlphaFoldDB" id="A0AA86RN44"/>
<keyword evidence="3" id="KW-1185">Reference proteome</keyword>
<organism evidence="1">
    <name type="scientific">Hexamita inflata</name>
    <dbReference type="NCBI Taxonomy" id="28002"/>
    <lineage>
        <taxon>Eukaryota</taxon>
        <taxon>Metamonada</taxon>
        <taxon>Diplomonadida</taxon>
        <taxon>Hexamitidae</taxon>
        <taxon>Hexamitinae</taxon>
        <taxon>Hexamita</taxon>
    </lineage>
</organism>
<evidence type="ECO:0000313" key="1">
    <source>
        <dbReference type="EMBL" id="CAI9974927.1"/>
    </source>
</evidence>
<comment type="caution">
    <text evidence="1">The sequence shown here is derived from an EMBL/GenBank/DDBJ whole genome shotgun (WGS) entry which is preliminary data.</text>
</comment>
<evidence type="ECO:0000313" key="2">
    <source>
        <dbReference type="EMBL" id="CAL6066893.1"/>
    </source>
</evidence>
<protein>
    <submittedName>
        <fullName evidence="2">Hypothetical_protein</fullName>
    </submittedName>
</protein>
<dbReference type="Proteomes" id="UP001642409">
    <property type="component" value="Unassembled WGS sequence"/>
</dbReference>
<reference evidence="1" key="1">
    <citation type="submission" date="2023-06" db="EMBL/GenBank/DDBJ databases">
        <authorList>
            <person name="Kurt Z."/>
        </authorList>
    </citation>
    <scope>NUCLEOTIDE SEQUENCE</scope>
</reference>
<evidence type="ECO:0000313" key="3">
    <source>
        <dbReference type="Proteomes" id="UP001642409"/>
    </source>
</evidence>
<accession>A0AA86RN44</accession>
<gene>
    <name evidence="2" type="ORF">HINF_LOCUS52762</name>
    <name evidence="1" type="ORF">HINF_LOCUS62572</name>
</gene>
<dbReference type="EMBL" id="CAXDID020000265">
    <property type="protein sequence ID" value="CAL6066893.1"/>
    <property type="molecule type" value="Genomic_DNA"/>
</dbReference>